<dbReference type="InterPro" id="IPR050230">
    <property type="entry name" value="CALM/Myosin/TropC-like"/>
</dbReference>
<feature type="domain" description="EF-hand" evidence="5">
    <location>
        <begin position="419"/>
        <end position="454"/>
    </location>
</feature>
<feature type="domain" description="EF-hand" evidence="5">
    <location>
        <begin position="493"/>
        <end position="528"/>
    </location>
</feature>
<gene>
    <name evidence="6" type="ORF">DPMN_156031</name>
</gene>
<dbReference type="AlphaFoldDB" id="A0A9D4J8E8"/>
<keyword evidence="1" id="KW-0677">Repeat</keyword>
<reference evidence="6" key="2">
    <citation type="submission" date="2020-11" db="EMBL/GenBank/DDBJ databases">
        <authorList>
            <person name="McCartney M.A."/>
            <person name="Auch B."/>
            <person name="Kono T."/>
            <person name="Mallez S."/>
            <person name="Becker A."/>
            <person name="Gohl D.M."/>
            <person name="Silverstein K.A.T."/>
            <person name="Koren S."/>
            <person name="Bechman K.B."/>
            <person name="Herman A."/>
            <person name="Abrahante J.E."/>
            <person name="Garbe J."/>
        </authorList>
    </citation>
    <scope>NUCLEOTIDE SEQUENCE</scope>
    <source>
        <strain evidence="6">Duluth1</strain>
        <tissue evidence="6">Whole animal</tissue>
    </source>
</reference>
<feature type="compositionally biased region" description="Basic and acidic residues" evidence="4">
    <location>
        <begin position="411"/>
        <end position="424"/>
    </location>
</feature>
<protein>
    <recommendedName>
        <fullName evidence="5">EF-hand domain-containing protein</fullName>
    </recommendedName>
</protein>
<evidence type="ECO:0000256" key="2">
    <source>
        <dbReference type="ARBA" id="ARBA00022837"/>
    </source>
</evidence>
<dbReference type="InterPro" id="IPR011992">
    <property type="entry name" value="EF-hand-dom_pair"/>
</dbReference>
<dbReference type="GO" id="GO:0005509">
    <property type="term" value="F:calcium ion binding"/>
    <property type="evidence" value="ECO:0007669"/>
    <property type="project" value="InterPro"/>
</dbReference>
<feature type="domain" description="EF-hand" evidence="5">
    <location>
        <begin position="529"/>
        <end position="561"/>
    </location>
</feature>
<dbReference type="Proteomes" id="UP000828390">
    <property type="component" value="Unassembled WGS sequence"/>
</dbReference>
<sequence>MASTEKRKNVTRNKKEKGIQKVKPAIDEIFDQMDQNHDGRISVHELKKAARLLGLNPTLKEAEQMIEDCNPREKGYVARAEFRKLFESKEKDMGMQVEQIKAAFKVFDKDNSGALTRDEILSVLRLAGDKVDDAELDDMISRVDVDGDGKISIEEFAELVREVGTDIGIRHSTFEYRVGTNVEQALTSTFGKKPEYRAGANVEPALTSTFGKKKRISSWGECRASSDIDRQTKRISSWGECRASCDIDIRQKKRISSWSECLASSDIDIRQKSRLSSRGDCRASSDIDIKQKNEFRNGANVEPALTSTFDKTPEYRANSDIGFRQKKRISSWGECRARSDIDIRQKSRILSLGEGRDGSTFAPARYSGFLSNVDVRAGLTFAPARYSFLLPNVDIAFKMTSTEKRKRGPRTKKDSKEKERKVNPDEIFDQMDQNHDGRISVHELVKAARLLGLSPTQKEAEQMIEDCNPREKGYVTRAEFRKLFESKEVDVDAQIEEMTSAFRVFDKDNSGTITRDEIISVLKLSGEKVDEAELEEIMASVDVDGDGKISIEEFAAVMCDI</sequence>
<feature type="region of interest" description="Disordered" evidence="4">
    <location>
        <begin position="401"/>
        <end position="425"/>
    </location>
</feature>
<dbReference type="Gene3D" id="1.10.238.10">
    <property type="entry name" value="EF-hand"/>
    <property type="match status" value="4"/>
</dbReference>
<keyword evidence="7" id="KW-1185">Reference proteome</keyword>
<feature type="domain" description="EF-hand" evidence="5">
    <location>
        <begin position="131"/>
        <end position="166"/>
    </location>
</feature>
<comment type="caution">
    <text evidence="6">The sequence shown here is derived from an EMBL/GenBank/DDBJ whole genome shotgun (WGS) entry which is preliminary data.</text>
</comment>
<dbReference type="PANTHER" id="PTHR23048:SF0">
    <property type="entry name" value="CALMODULIN LIKE 3"/>
    <property type="match status" value="1"/>
</dbReference>
<proteinExistence type="predicted"/>
<evidence type="ECO:0000256" key="1">
    <source>
        <dbReference type="ARBA" id="ARBA00022737"/>
    </source>
</evidence>
<dbReference type="CDD" id="cd00051">
    <property type="entry name" value="EFh"/>
    <property type="match status" value="2"/>
</dbReference>
<dbReference type="EMBL" id="JAIWYP010000007">
    <property type="protein sequence ID" value="KAH3802355.1"/>
    <property type="molecule type" value="Genomic_DNA"/>
</dbReference>
<dbReference type="SUPFAM" id="SSF47473">
    <property type="entry name" value="EF-hand"/>
    <property type="match status" value="2"/>
</dbReference>
<dbReference type="PROSITE" id="PS50222">
    <property type="entry name" value="EF_HAND_2"/>
    <property type="match status" value="6"/>
</dbReference>
<accession>A0A9D4J8E8</accession>
<evidence type="ECO:0000313" key="7">
    <source>
        <dbReference type="Proteomes" id="UP000828390"/>
    </source>
</evidence>
<feature type="domain" description="EF-hand" evidence="5">
    <location>
        <begin position="95"/>
        <end position="130"/>
    </location>
</feature>
<evidence type="ECO:0000313" key="6">
    <source>
        <dbReference type="EMBL" id="KAH3802355.1"/>
    </source>
</evidence>
<dbReference type="SMART" id="SM00054">
    <property type="entry name" value="EFh"/>
    <property type="match status" value="7"/>
</dbReference>
<feature type="domain" description="EF-hand" evidence="5">
    <location>
        <begin position="21"/>
        <end position="56"/>
    </location>
</feature>
<dbReference type="PROSITE" id="PS00018">
    <property type="entry name" value="EF_HAND_1"/>
    <property type="match status" value="6"/>
</dbReference>
<organism evidence="6 7">
    <name type="scientific">Dreissena polymorpha</name>
    <name type="common">Zebra mussel</name>
    <name type="synonym">Mytilus polymorpha</name>
    <dbReference type="NCBI Taxonomy" id="45954"/>
    <lineage>
        <taxon>Eukaryota</taxon>
        <taxon>Metazoa</taxon>
        <taxon>Spiralia</taxon>
        <taxon>Lophotrochozoa</taxon>
        <taxon>Mollusca</taxon>
        <taxon>Bivalvia</taxon>
        <taxon>Autobranchia</taxon>
        <taxon>Heteroconchia</taxon>
        <taxon>Euheterodonta</taxon>
        <taxon>Imparidentia</taxon>
        <taxon>Neoheterodontei</taxon>
        <taxon>Myida</taxon>
        <taxon>Dreissenoidea</taxon>
        <taxon>Dreissenidae</taxon>
        <taxon>Dreissena</taxon>
    </lineage>
</organism>
<evidence type="ECO:0000256" key="4">
    <source>
        <dbReference type="SAM" id="MobiDB-lite"/>
    </source>
</evidence>
<dbReference type="GO" id="GO:0016460">
    <property type="term" value="C:myosin II complex"/>
    <property type="evidence" value="ECO:0007669"/>
    <property type="project" value="TreeGrafter"/>
</dbReference>
<evidence type="ECO:0000259" key="5">
    <source>
        <dbReference type="PROSITE" id="PS50222"/>
    </source>
</evidence>
<dbReference type="InterPro" id="IPR002048">
    <property type="entry name" value="EF_hand_dom"/>
</dbReference>
<dbReference type="InterPro" id="IPR018247">
    <property type="entry name" value="EF_Hand_1_Ca_BS"/>
</dbReference>
<evidence type="ECO:0000256" key="3">
    <source>
        <dbReference type="ARBA" id="ARBA00023179"/>
    </source>
</evidence>
<dbReference type="FunFam" id="1.10.238.10:FF:000001">
    <property type="entry name" value="Calmodulin 1"/>
    <property type="match status" value="2"/>
</dbReference>
<dbReference type="PANTHER" id="PTHR23048">
    <property type="entry name" value="MYOSIN LIGHT CHAIN 1, 3"/>
    <property type="match status" value="1"/>
</dbReference>
<reference evidence="6" key="1">
    <citation type="journal article" date="2019" name="bioRxiv">
        <title>The Genome of the Zebra Mussel, Dreissena polymorpha: A Resource for Invasive Species Research.</title>
        <authorList>
            <person name="McCartney M.A."/>
            <person name="Auch B."/>
            <person name="Kono T."/>
            <person name="Mallez S."/>
            <person name="Zhang Y."/>
            <person name="Obille A."/>
            <person name="Becker A."/>
            <person name="Abrahante J.E."/>
            <person name="Garbe J."/>
            <person name="Badalamenti J.P."/>
            <person name="Herman A."/>
            <person name="Mangelson H."/>
            <person name="Liachko I."/>
            <person name="Sullivan S."/>
            <person name="Sone E.D."/>
            <person name="Koren S."/>
            <person name="Silverstein K.A.T."/>
            <person name="Beckman K.B."/>
            <person name="Gohl D.M."/>
        </authorList>
    </citation>
    <scope>NUCLEOTIDE SEQUENCE</scope>
    <source>
        <strain evidence="6">Duluth1</strain>
        <tissue evidence="6">Whole animal</tissue>
    </source>
</reference>
<keyword evidence="3" id="KW-0514">Muscle protein</keyword>
<keyword evidence="2" id="KW-0106">Calcium</keyword>
<dbReference type="Pfam" id="PF13499">
    <property type="entry name" value="EF-hand_7"/>
    <property type="match status" value="4"/>
</dbReference>
<name>A0A9D4J8E8_DREPO</name>